<dbReference type="EMBL" id="UINC01035970">
    <property type="protein sequence ID" value="SVB29217.1"/>
    <property type="molecule type" value="Genomic_DNA"/>
</dbReference>
<evidence type="ECO:0000313" key="1">
    <source>
        <dbReference type="EMBL" id="SVB29217.1"/>
    </source>
</evidence>
<organism evidence="1">
    <name type="scientific">marine metagenome</name>
    <dbReference type="NCBI Taxonomy" id="408172"/>
    <lineage>
        <taxon>unclassified sequences</taxon>
        <taxon>metagenomes</taxon>
        <taxon>ecological metagenomes</taxon>
    </lineage>
</organism>
<feature type="non-terminal residue" evidence="1">
    <location>
        <position position="1"/>
    </location>
</feature>
<accession>A0A382CV82</accession>
<feature type="non-terminal residue" evidence="1">
    <location>
        <position position="61"/>
    </location>
</feature>
<sequence>MKYHYVLLFLILQLHNYGCSQKPKYSNHLIQDGEDHFNNLRQLTFSGENAEAYFSADGKKL</sequence>
<protein>
    <submittedName>
        <fullName evidence="1">Uncharacterized protein</fullName>
    </submittedName>
</protein>
<name>A0A382CV82_9ZZZZ</name>
<gene>
    <name evidence="1" type="ORF">METZ01_LOCUS182071</name>
</gene>
<proteinExistence type="predicted"/>
<dbReference type="AlphaFoldDB" id="A0A382CV82"/>
<reference evidence="1" key="1">
    <citation type="submission" date="2018-05" db="EMBL/GenBank/DDBJ databases">
        <authorList>
            <person name="Lanie J.A."/>
            <person name="Ng W.-L."/>
            <person name="Kazmierczak K.M."/>
            <person name="Andrzejewski T.M."/>
            <person name="Davidsen T.M."/>
            <person name="Wayne K.J."/>
            <person name="Tettelin H."/>
            <person name="Glass J.I."/>
            <person name="Rusch D."/>
            <person name="Podicherti R."/>
            <person name="Tsui H.-C.T."/>
            <person name="Winkler M.E."/>
        </authorList>
    </citation>
    <scope>NUCLEOTIDE SEQUENCE</scope>
</reference>